<dbReference type="Proteomes" id="UP001595685">
    <property type="component" value="Unassembled WGS sequence"/>
</dbReference>
<evidence type="ECO:0000313" key="3">
    <source>
        <dbReference type="EMBL" id="MFC3688011.1"/>
    </source>
</evidence>
<protein>
    <submittedName>
        <fullName evidence="3">PP2C family protein-serine/threonine phosphatase</fullName>
        <ecNumber evidence="3">3.1.3.16</ecNumber>
    </submittedName>
</protein>
<dbReference type="InterPro" id="IPR036457">
    <property type="entry name" value="PPM-type-like_dom_sf"/>
</dbReference>
<name>A0ABV7WG21_9MICO</name>
<reference evidence="4" key="1">
    <citation type="journal article" date="2019" name="Int. J. Syst. Evol. Microbiol.">
        <title>The Global Catalogue of Microorganisms (GCM) 10K type strain sequencing project: providing services to taxonomists for standard genome sequencing and annotation.</title>
        <authorList>
            <consortium name="The Broad Institute Genomics Platform"/>
            <consortium name="The Broad Institute Genome Sequencing Center for Infectious Disease"/>
            <person name="Wu L."/>
            <person name="Ma J."/>
        </authorList>
    </citation>
    <scope>NUCLEOTIDE SEQUENCE [LARGE SCALE GENOMIC DNA]</scope>
    <source>
        <strain evidence="4">NCAIM B.02333</strain>
    </source>
</reference>
<accession>A0ABV7WG21</accession>
<dbReference type="Gene3D" id="3.60.40.10">
    <property type="entry name" value="PPM-type phosphatase domain"/>
    <property type="match status" value="1"/>
</dbReference>
<dbReference type="RefSeq" id="WP_376983863.1">
    <property type="nucleotide sequence ID" value="NZ_JBHRWW010000003.1"/>
</dbReference>
<dbReference type="PANTHER" id="PTHR43156:SF2">
    <property type="entry name" value="STAGE II SPORULATION PROTEIN E"/>
    <property type="match status" value="1"/>
</dbReference>
<dbReference type="SMART" id="SM00331">
    <property type="entry name" value="PP2C_SIG"/>
    <property type="match status" value="1"/>
</dbReference>
<gene>
    <name evidence="3" type="ORF">ACFOLH_06610</name>
</gene>
<keyword evidence="1 3" id="KW-0378">Hydrolase</keyword>
<dbReference type="InterPro" id="IPR001932">
    <property type="entry name" value="PPM-type_phosphatase-like_dom"/>
</dbReference>
<dbReference type="EC" id="3.1.3.16" evidence="3"/>
<dbReference type="EMBL" id="JBHRWW010000003">
    <property type="protein sequence ID" value="MFC3688011.1"/>
    <property type="molecule type" value="Genomic_DNA"/>
</dbReference>
<dbReference type="Pfam" id="PF07228">
    <property type="entry name" value="SpoIIE"/>
    <property type="match status" value="1"/>
</dbReference>
<dbReference type="SUPFAM" id="SSF81606">
    <property type="entry name" value="PP2C-like"/>
    <property type="match status" value="1"/>
</dbReference>
<evidence type="ECO:0000259" key="2">
    <source>
        <dbReference type="SMART" id="SM00331"/>
    </source>
</evidence>
<dbReference type="InterPro" id="IPR052016">
    <property type="entry name" value="Bact_Sigma-Reg"/>
</dbReference>
<organism evidence="3 4">
    <name type="scientific">Aquipuribacter hungaricus</name>
    <dbReference type="NCBI Taxonomy" id="545624"/>
    <lineage>
        <taxon>Bacteria</taxon>
        <taxon>Bacillati</taxon>
        <taxon>Actinomycetota</taxon>
        <taxon>Actinomycetes</taxon>
        <taxon>Micrococcales</taxon>
        <taxon>Intrasporangiaceae</taxon>
        <taxon>Aquipuribacter</taxon>
    </lineage>
</organism>
<evidence type="ECO:0000313" key="4">
    <source>
        <dbReference type="Proteomes" id="UP001595685"/>
    </source>
</evidence>
<evidence type="ECO:0000256" key="1">
    <source>
        <dbReference type="ARBA" id="ARBA00022801"/>
    </source>
</evidence>
<dbReference type="GO" id="GO:0004722">
    <property type="term" value="F:protein serine/threonine phosphatase activity"/>
    <property type="evidence" value="ECO:0007669"/>
    <property type="project" value="UniProtKB-EC"/>
</dbReference>
<proteinExistence type="predicted"/>
<dbReference type="PANTHER" id="PTHR43156">
    <property type="entry name" value="STAGE II SPORULATION PROTEIN E-RELATED"/>
    <property type="match status" value="1"/>
</dbReference>
<feature type="domain" description="PPM-type phosphatase" evidence="2">
    <location>
        <begin position="193"/>
        <end position="396"/>
    </location>
</feature>
<keyword evidence="4" id="KW-1185">Reference proteome</keyword>
<sequence>MAAAITFDLRALLDGVEAAPPMGGVEALASELAAKVGASEVSFLIADLLGGSLVRLARAQPPGHPPASRAAPGAVAAGGTPAGAALRTQQVQIEAAEAAAGEDPEQVRVFAPVTARGEAVGVLELLLAGPPDEVQLAYLGEAAHALAYVVIADRRYTDLYEWGQRSVPLSLQAEIQRRLLPGSYTCEAGRFTLAGWQVPAHDAGGDTFDFALDQDTLHLSITDAVGHGVVSALLATLVVSSLRNSRRARTSVLEQAQRAAADLAAHATPEQYVTGQLVRVDMATGTCQVVNAGHVAPLLVRDGQVTDVVLDADPPFGLLPGSAYRSQTFRLQAGDRLVLLTDGMLEREAAGADVRGVLRQVVDQHPREVVQVLTRAVLAATEDQLRDDATVMVVDWYGGPEAPRTATAGATRDRAST</sequence>
<comment type="caution">
    <text evidence="3">The sequence shown here is derived from an EMBL/GenBank/DDBJ whole genome shotgun (WGS) entry which is preliminary data.</text>
</comment>